<accession>I3YF48</accession>
<dbReference type="Proteomes" id="UP000006062">
    <property type="component" value="Chromosome"/>
</dbReference>
<evidence type="ECO:0000256" key="10">
    <source>
        <dbReference type="ARBA" id="ARBA00023014"/>
    </source>
</evidence>
<keyword evidence="6" id="KW-0479">Metal-binding</keyword>
<keyword evidence="5" id="KW-0004">4Fe-4S</keyword>
<dbReference type="SUPFAM" id="SSF52141">
    <property type="entry name" value="Uracil-DNA glycosylase-like"/>
    <property type="match status" value="1"/>
</dbReference>
<organism evidence="14 15">
    <name type="scientific">Thiocystis violascens (strain ATCC 17096 / DSM 198 / 6111)</name>
    <name type="common">Chromatium violascens</name>
    <dbReference type="NCBI Taxonomy" id="765911"/>
    <lineage>
        <taxon>Bacteria</taxon>
        <taxon>Pseudomonadati</taxon>
        <taxon>Pseudomonadota</taxon>
        <taxon>Gammaproteobacteria</taxon>
        <taxon>Chromatiales</taxon>
        <taxon>Chromatiaceae</taxon>
        <taxon>Thiocystis</taxon>
    </lineage>
</organism>
<dbReference type="InterPro" id="IPR051536">
    <property type="entry name" value="UDG_Type-4/5"/>
</dbReference>
<comment type="catalytic activity">
    <reaction evidence="1">
        <text>Hydrolyzes single-stranded DNA or mismatched double-stranded DNA and polynucleotides, releasing free uracil.</text>
        <dbReference type="EC" id="3.2.2.27"/>
    </reaction>
</comment>
<evidence type="ECO:0000256" key="3">
    <source>
        <dbReference type="ARBA" id="ARBA00012030"/>
    </source>
</evidence>
<evidence type="ECO:0000313" key="14">
    <source>
        <dbReference type="EMBL" id="AFL75616.1"/>
    </source>
</evidence>
<feature type="region of interest" description="Disordered" evidence="12">
    <location>
        <begin position="21"/>
        <end position="89"/>
    </location>
</feature>
<dbReference type="GO" id="GO:0051539">
    <property type="term" value="F:4 iron, 4 sulfur cluster binding"/>
    <property type="evidence" value="ECO:0007669"/>
    <property type="project" value="UniProtKB-KW"/>
</dbReference>
<evidence type="ECO:0000256" key="7">
    <source>
        <dbReference type="ARBA" id="ARBA00022763"/>
    </source>
</evidence>
<comment type="similarity">
    <text evidence="2">Belongs to the uracil-DNA glycosylase (UDG) superfamily. Type 4 (UDGa) family.</text>
</comment>
<evidence type="ECO:0000256" key="8">
    <source>
        <dbReference type="ARBA" id="ARBA00022801"/>
    </source>
</evidence>
<dbReference type="InterPro" id="IPR036895">
    <property type="entry name" value="Uracil-DNA_glycosylase-like_sf"/>
</dbReference>
<gene>
    <name evidence="14" type="ordered locus">Thivi_3772</name>
</gene>
<feature type="domain" description="Uracil-DNA glycosylase-like" evidence="13">
    <location>
        <begin position="152"/>
        <end position="300"/>
    </location>
</feature>
<proteinExistence type="inferred from homology"/>
<dbReference type="GO" id="GO:0004844">
    <property type="term" value="F:uracil DNA N-glycosylase activity"/>
    <property type="evidence" value="ECO:0007669"/>
    <property type="project" value="UniProtKB-EC"/>
</dbReference>
<evidence type="ECO:0000256" key="5">
    <source>
        <dbReference type="ARBA" id="ARBA00022485"/>
    </source>
</evidence>
<sequence length="312" mass="33804">MDEVVRRGYLRALGVTVWEPRFGLGPGGEEANPVDRTPAPDAAANPVQASASSQTSGVGETFGGADIPPASGRGARPPPGLDDQGVAQEPDDEGAMFEAYQSWARMGDDPMDDGLDEEKAEDVATMDWDRLMGAVAACRACGLCETRTQTVFGVGDRNADLLVIGEAPGADEDRLGEPFVGRAGQLLTPMLGAIGLSRDQVYITNVLKCRPPGNRDPKPEEIQRCEGYLRRQVALIRPRVILAVGRIAAQSLLRTDEPLGRLRGRWLTFGTASIPLRVTYHPAYLLRSPEQKAKAWEDLLEVRRRMTNISSV</sequence>
<dbReference type="NCBIfam" id="TIGR00758">
    <property type="entry name" value="UDG_fam4"/>
    <property type="match status" value="1"/>
</dbReference>
<evidence type="ECO:0000256" key="11">
    <source>
        <dbReference type="ARBA" id="ARBA00023204"/>
    </source>
</evidence>
<dbReference type="GO" id="GO:0006281">
    <property type="term" value="P:DNA repair"/>
    <property type="evidence" value="ECO:0007669"/>
    <property type="project" value="UniProtKB-KW"/>
</dbReference>
<dbReference type="CDD" id="cd10030">
    <property type="entry name" value="UDG-F4_TTUDGA_SPO1dp_like"/>
    <property type="match status" value="1"/>
</dbReference>
<dbReference type="AlphaFoldDB" id="I3YF48"/>
<feature type="compositionally biased region" description="Polar residues" evidence="12">
    <location>
        <begin position="47"/>
        <end position="58"/>
    </location>
</feature>
<evidence type="ECO:0000256" key="6">
    <source>
        <dbReference type="ARBA" id="ARBA00022723"/>
    </source>
</evidence>
<dbReference type="Pfam" id="PF03167">
    <property type="entry name" value="UDG"/>
    <property type="match status" value="1"/>
</dbReference>
<dbReference type="STRING" id="765911.Thivi_3772"/>
<reference evidence="14 15" key="1">
    <citation type="submission" date="2012-06" db="EMBL/GenBank/DDBJ databases">
        <title>Complete sequence of Thiocystis violascens DSM 198.</title>
        <authorList>
            <consortium name="US DOE Joint Genome Institute"/>
            <person name="Lucas S."/>
            <person name="Han J."/>
            <person name="Lapidus A."/>
            <person name="Cheng J.-F."/>
            <person name="Goodwin L."/>
            <person name="Pitluck S."/>
            <person name="Peters L."/>
            <person name="Ovchinnikova G."/>
            <person name="Teshima H."/>
            <person name="Detter J.C."/>
            <person name="Han C."/>
            <person name="Tapia R."/>
            <person name="Land M."/>
            <person name="Hauser L."/>
            <person name="Kyrpides N."/>
            <person name="Ivanova N."/>
            <person name="Pagani I."/>
            <person name="Vogl K."/>
            <person name="Liu Z."/>
            <person name="Frigaard N.-U."/>
            <person name="Bryant D."/>
            <person name="Woyke T."/>
        </authorList>
    </citation>
    <scope>NUCLEOTIDE SEQUENCE [LARGE SCALE GENOMIC DNA]</scope>
    <source>
        <strain evidence="15">ATCC 17096 / DSM 198 / 6111</strain>
    </source>
</reference>
<dbReference type="InterPro" id="IPR005122">
    <property type="entry name" value="Uracil-DNA_glycosylase-like"/>
</dbReference>
<protein>
    <recommendedName>
        <fullName evidence="4">Type-4 uracil-DNA glycosylase</fullName>
        <ecNumber evidence="3">3.2.2.27</ecNumber>
    </recommendedName>
</protein>
<dbReference type="SMART" id="SM00986">
    <property type="entry name" value="UDG"/>
    <property type="match status" value="1"/>
</dbReference>
<dbReference type="SMART" id="SM00987">
    <property type="entry name" value="UreE_C"/>
    <property type="match status" value="1"/>
</dbReference>
<keyword evidence="8" id="KW-0378">Hydrolase</keyword>
<keyword evidence="11" id="KW-0234">DNA repair</keyword>
<evidence type="ECO:0000259" key="13">
    <source>
        <dbReference type="SMART" id="SM00986"/>
    </source>
</evidence>
<name>I3YF48_THIV6</name>
<dbReference type="PANTHER" id="PTHR33693">
    <property type="entry name" value="TYPE-5 URACIL-DNA GLYCOSYLASE"/>
    <property type="match status" value="1"/>
</dbReference>
<dbReference type="EC" id="3.2.2.27" evidence="3"/>
<keyword evidence="9" id="KW-0408">Iron</keyword>
<evidence type="ECO:0000256" key="2">
    <source>
        <dbReference type="ARBA" id="ARBA00006521"/>
    </source>
</evidence>
<dbReference type="EMBL" id="CP003154">
    <property type="protein sequence ID" value="AFL75616.1"/>
    <property type="molecule type" value="Genomic_DNA"/>
</dbReference>
<keyword evidence="15" id="KW-1185">Reference proteome</keyword>
<dbReference type="PANTHER" id="PTHR33693:SF1">
    <property type="entry name" value="TYPE-4 URACIL-DNA GLYCOSYLASE"/>
    <property type="match status" value="1"/>
</dbReference>
<dbReference type="GO" id="GO:0046872">
    <property type="term" value="F:metal ion binding"/>
    <property type="evidence" value="ECO:0007669"/>
    <property type="project" value="UniProtKB-KW"/>
</dbReference>
<dbReference type="KEGG" id="tvi:Thivi_3772"/>
<evidence type="ECO:0000256" key="12">
    <source>
        <dbReference type="SAM" id="MobiDB-lite"/>
    </source>
</evidence>
<dbReference type="InterPro" id="IPR005273">
    <property type="entry name" value="Ura-DNA_glyco_family4"/>
</dbReference>
<dbReference type="HOGENOM" id="CLU_044815_1_0_6"/>
<dbReference type="Gene3D" id="3.40.470.10">
    <property type="entry name" value="Uracil-DNA glycosylase-like domain"/>
    <property type="match status" value="1"/>
</dbReference>
<dbReference type="RefSeq" id="WP_014780007.1">
    <property type="nucleotide sequence ID" value="NC_018012.1"/>
</dbReference>
<evidence type="ECO:0000256" key="9">
    <source>
        <dbReference type="ARBA" id="ARBA00023004"/>
    </source>
</evidence>
<evidence type="ECO:0000256" key="1">
    <source>
        <dbReference type="ARBA" id="ARBA00001400"/>
    </source>
</evidence>
<evidence type="ECO:0000256" key="4">
    <source>
        <dbReference type="ARBA" id="ARBA00019403"/>
    </source>
</evidence>
<keyword evidence="7" id="KW-0227">DNA damage</keyword>
<dbReference type="OrthoDB" id="5290748at2"/>
<dbReference type="eggNOG" id="COG1573">
    <property type="taxonomic scope" value="Bacteria"/>
</dbReference>
<keyword evidence="10" id="KW-0411">Iron-sulfur</keyword>
<evidence type="ECO:0000313" key="15">
    <source>
        <dbReference type="Proteomes" id="UP000006062"/>
    </source>
</evidence>